<gene>
    <name evidence="6" type="ORF">VCR31J2_210001</name>
</gene>
<dbReference type="EMBL" id="CCKJ01000124">
    <property type="protein sequence ID" value="CDT92622.1"/>
    <property type="molecule type" value="Genomic_DNA"/>
</dbReference>
<accession>A0AA86XVJ7</accession>
<evidence type="ECO:0000256" key="3">
    <source>
        <dbReference type="ARBA" id="ARBA00023125"/>
    </source>
</evidence>
<dbReference type="CDD" id="cd08466">
    <property type="entry name" value="PBP2_LeuO"/>
    <property type="match status" value="1"/>
</dbReference>
<dbReference type="Pfam" id="PF00126">
    <property type="entry name" value="HTH_1"/>
    <property type="match status" value="1"/>
</dbReference>
<dbReference type="Pfam" id="PF03466">
    <property type="entry name" value="LysR_substrate"/>
    <property type="match status" value="1"/>
</dbReference>
<dbReference type="InterPro" id="IPR036390">
    <property type="entry name" value="WH_DNA-bd_sf"/>
</dbReference>
<organism evidence="6 7">
    <name type="scientific">Vibrio coralliirubri</name>
    <dbReference type="NCBI Taxonomy" id="1516159"/>
    <lineage>
        <taxon>Bacteria</taxon>
        <taxon>Pseudomonadati</taxon>
        <taxon>Pseudomonadota</taxon>
        <taxon>Gammaproteobacteria</taxon>
        <taxon>Vibrionales</taxon>
        <taxon>Vibrionaceae</taxon>
        <taxon>Vibrio</taxon>
    </lineage>
</organism>
<comment type="similarity">
    <text evidence="1">Belongs to the LysR transcriptional regulatory family.</text>
</comment>
<evidence type="ECO:0000256" key="2">
    <source>
        <dbReference type="ARBA" id="ARBA00023015"/>
    </source>
</evidence>
<evidence type="ECO:0000256" key="4">
    <source>
        <dbReference type="ARBA" id="ARBA00023163"/>
    </source>
</evidence>
<keyword evidence="3" id="KW-0238">DNA-binding</keyword>
<dbReference type="PROSITE" id="PS50931">
    <property type="entry name" value="HTH_LYSR"/>
    <property type="match status" value="1"/>
</dbReference>
<dbReference type="SUPFAM" id="SSF53850">
    <property type="entry name" value="Periplasmic binding protein-like II"/>
    <property type="match status" value="1"/>
</dbReference>
<evidence type="ECO:0000256" key="1">
    <source>
        <dbReference type="ARBA" id="ARBA00009437"/>
    </source>
</evidence>
<dbReference type="InterPro" id="IPR000847">
    <property type="entry name" value="LysR_HTH_N"/>
</dbReference>
<proteinExistence type="inferred from homology"/>
<dbReference type="GO" id="GO:0003677">
    <property type="term" value="F:DNA binding"/>
    <property type="evidence" value="ECO:0007669"/>
    <property type="project" value="UniProtKB-KW"/>
</dbReference>
<keyword evidence="7" id="KW-1185">Reference proteome</keyword>
<dbReference type="InterPro" id="IPR050389">
    <property type="entry name" value="LysR-type_TF"/>
</dbReference>
<dbReference type="RefSeq" id="WP_050649878.1">
    <property type="nucleotide sequence ID" value="NZ_LK933869.1"/>
</dbReference>
<dbReference type="SUPFAM" id="SSF46785">
    <property type="entry name" value="Winged helix' DNA-binding domain"/>
    <property type="match status" value="1"/>
</dbReference>
<sequence length="299" mass="34178">MDLNLLKTFDVVMKARSVNLAAEILDISAPAVSQSLNRLREQYNDPLFIRKGRGITPTNFAVELHAEVQEPLSLLLNGAKSRKHFDALTSRRTFRISSHKDIDLLVVPSLTKYRAEFAPNTKIEADIEHISEQARQDDLRQRKVDLILSTVPLDEHGYHNLKLFEEELVVVLSLDHPRIQGSISVEQFFNEYHVLWQTQRMDNYTLNSVSHLPLAERKVAYKTSSGLTGLALAGSTDWLCVNSRRLATNVLSTGKYQILELPFKAEPVPVYMTWHHSQRNDTGHQWLREALVKNTELMN</sequence>
<dbReference type="PANTHER" id="PTHR30118">
    <property type="entry name" value="HTH-TYPE TRANSCRIPTIONAL REGULATOR LEUO-RELATED"/>
    <property type="match status" value="1"/>
</dbReference>
<feature type="domain" description="HTH lysR-type" evidence="5">
    <location>
        <begin position="1"/>
        <end position="58"/>
    </location>
</feature>
<evidence type="ECO:0000313" key="6">
    <source>
        <dbReference type="EMBL" id="CDT92622.1"/>
    </source>
</evidence>
<keyword evidence="4" id="KW-0804">Transcription</keyword>
<dbReference type="AlphaFoldDB" id="A0AA86XVJ7"/>
<evidence type="ECO:0000313" key="7">
    <source>
        <dbReference type="Proteomes" id="UP000041625"/>
    </source>
</evidence>
<name>A0AA86XVJ7_9VIBR</name>
<dbReference type="Proteomes" id="UP000041625">
    <property type="component" value="Unassembled WGS sequence"/>
</dbReference>
<protein>
    <submittedName>
        <fullName evidence="6">Transcriptional regulator</fullName>
    </submittedName>
</protein>
<comment type="caution">
    <text evidence="6">The sequence shown here is derived from an EMBL/GenBank/DDBJ whole genome shotgun (WGS) entry which is preliminary data.</text>
</comment>
<dbReference type="GO" id="GO:0003700">
    <property type="term" value="F:DNA-binding transcription factor activity"/>
    <property type="evidence" value="ECO:0007669"/>
    <property type="project" value="InterPro"/>
</dbReference>
<reference evidence="6 7" key="1">
    <citation type="submission" date="2014-06" db="EMBL/GenBank/DDBJ databases">
        <authorList>
            <person name="Le Roux F."/>
        </authorList>
    </citation>
    <scope>NUCLEOTIDE SEQUENCE [LARGE SCALE GENOMIC DNA]</scope>
    <source>
        <strain evidence="6 7">J2-31</strain>
    </source>
</reference>
<keyword evidence="2" id="KW-0805">Transcription regulation</keyword>
<dbReference type="Gene3D" id="3.40.190.10">
    <property type="entry name" value="Periplasmic binding protein-like II"/>
    <property type="match status" value="2"/>
</dbReference>
<dbReference type="InterPro" id="IPR036388">
    <property type="entry name" value="WH-like_DNA-bd_sf"/>
</dbReference>
<dbReference type="PANTHER" id="PTHR30118:SF6">
    <property type="entry name" value="HTH-TYPE TRANSCRIPTIONAL REGULATOR LEUO"/>
    <property type="match status" value="1"/>
</dbReference>
<dbReference type="Gene3D" id="1.10.10.10">
    <property type="entry name" value="Winged helix-like DNA-binding domain superfamily/Winged helix DNA-binding domain"/>
    <property type="match status" value="1"/>
</dbReference>
<evidence type="ECO:0000259" key="5">
    <source>
        <dbReference type="PROSITE" id="PS50931"/>
    </source>
</evidence>
<dbReference type="InterPro" id="IPR005119">
    <property type="entry name" value="LysR_subst-bd"/>
</dbReference>